<reference evidence="2 3" key="1">
    <citation type="submission" date="2019-12" db="EMBL/GenBank/DDBJ databases">
        <authorList>
            <person name="Floudas D."/>
            <person name="Bentzer J."/>
            <person name="Ahren D."/>
            <person name="Johansson T."/>
            <person name="Persson P."/>
            <person name="Tunlid A."/>
        </authorList>
    </citation>
    <scope>NUCLEOTIDE SEQUENCE [LARGE SCALE GENOMIC DNA]</scope>
    <source>
        <strain evidence="2 3">CBS 102.39</strain>
    </source>
</reference>
<dbReference type="Proteomes" id="UP000521872">
    <property type="component" value="Unassembled WGS sequence"/>
</dbReference>
<name>A0A8H4R1H7_9AGAR</name>
<sequence length="282" mass="30579">MLSAVATLMPNLSPLPMSPSSTRMGVGGDDSDGDMNVNGQDDREENRLASSGPVLSGRMPRRTSVASSVKTLKLIHHDTDVRDESGDESVYMRSSPESPVPVLRSQRCWVSVVALIYFDLLDLLSSGGGPVHSPAWSSAPITSEPVETRRKLGRRERGTRSWLGGRKTQRTSESTMLSIQRLLWYQTMKEDQGRLHEQVTFTVPQPPPAAPSNPAPVPTSSEFKLQLAEESQRHKHPNPHLHSPCSCTALAPAKVGLSLSQNVVSAEVEDEGGYSTACDGLS</sequence>
<dbReference type="EMBL" id="JAACJL010000005">
    <property type="protein sequence ID" value="KAF4621649.1"/>
    <property type="molecule type" value="Genomic_DNA"/>
</dbReference>
<feature type="region of interest" description="Disordered" evidence="1">
    <location>
        <begin position="133"/>
        <end position="169"/>
    </location>
</feature>
<feature type="compositionally biased region" description="Basic and acidic residues" evidence="1">
    <location>
        <begin position="146"/>
        <end position="159"/>
    </location>
</feature>
<protein>
    <submittedName>
        <fullName evidence="2">Uncharacterized protein</fullName>
    </submittedName>
</protein>
<proteinExistence type="predicted"/>
<accession>A0A8H4R1H7</accession>
<comment type="caution">
    <text evidence="2">The sequence shown here is derived from an EMBL/GenBank/DDBJ whole genome shotgun (WGS) entry which is preliminary data.</text>
</comment>
<dbReference type="AlphaFoldDB" id="A0A8H4R1H7"/>
<evidence type="ECO:0000313" key="2">
    <source>
        <dbReference type="EMBL" id="KAF4621649.1"/>
    </source>
</evidence>
<evidence type="ECO:0000256" key="1">
    <source>
        <dbReference type="SAM" id="MobiDB-lite"/>
    </source>
</evidence>
<feature type="compositionally biased region" description="Low complexity" evidence="1">
    <location>
        <begin position="8"/>
        <end position="21"/>
    </location>
</feature>
<feature type="region of interest" description="Disordered" evidence="1">
    <location>
        <begin position="1"/>
        <end position="63"/>
    </location>
</feature>
<evidence type="ECO:0000313" key="3">
    <source>
        <dbReference type="Proteomes" id="UP000521872"/>
    </source>
</evidence>
<organism evidence="2 3">
    <name type="scientific">Agrocybe pediades</name>
    <dbReference type="NCBI Taxonomy" id="84607"/>
    <lineage>
        <taxon>Eukaryota</taxon>
        <taxon>Fungi</taxon>
        <taxon>Dikarya</taxon>
        <taxon>Basidiomycota</taxon>
        <taxon>Agaricomycotina</taxon>
        <taxon>Agaricomycetes</taxon>
        <taxon>Agaricomycetidae</taxon>
        <taxon>Agaricales</taxon>
        <taxon>Agaricineae</taxon>
        <taxon>Strophariaceae</taxon>
        <taxon>Agrocybe</taxon>
    </lineage>
</organism>
<keyword evidence="3" id="KW-1185">Reference proteome</keyword>
<gene>
    <name evidence="2" type="ORF">D9613_012792</name>
</gene>